<evidence type="ECO:0000256" key="2">
    <source>
        <dbReference type="ARBA" id="ARBA00022525"/>
    </source>
</evidence>
<dbReference type="GO" id="GO:0005576">
    <property type="term" value="C:extracellular region"/>
    <property type="evidence" value="ECO:0007669"/>
    <property type="project" value="UniProtKB-SubCell"/>
</dbReference>
<dbReference type="InterPro" id="IPR047568">
    <property type="entry name" value="ATLF-like_dom"/>
</dbReference>
<sequence>MNWPILMVVLWIFVGGSNAHSAIDIGQKVDPGAIQTRCDVSYKKLHPRAYKDFEVVDFGASKQVRIVHLNEMMRLPLTARLFLKKRQIKVHLSNQSIIEFPKFRHLQGLVPRGWELSGYTWDHVPGAGDRDGAYLGHPGLPHSANSLALHEIGHVLDFNSGWSRSAIWQQAFRYWRRWPSPADLNASYRMSHIEEFVAAAIDEFYCSESSRRKLQSMYPGLAVLVADSVALLRSEIDPVGLSM</sequence>
<keyword evidence="2" id="KW-0964">Secreted</keyword>
<accession>A0A1Y6BHV2</accession>
<dbReference type="PROSITE" id="PS51995">
    <property type="entry name" value="ATLF"/>
    <property type="match status" value="1"/>
</dbReference>
<dbReference type="Proteomes" id="UP000192907">
    <property type="component" value="Unassembled WGS sequence"/>
</dbReference>
<evidence type="ECO:0000259" key="3">
    <source>
        <dbReference type="PROSITE" id="PS51995"/>
    </source>
</evidence>
<dbReference type="GO" id="GO:0008237">
    <property type="term" value="F:metallopeptidase activity"/>
    <property type="evidence" value="ECO:0007669"/>
    <property type="project" value="InterPro"/>
</dbReference>
<dbReference type="Gene3D" id="3.40.390.10">
    <property type="entry name" value="Collagenase (Catalytic Domain)"/>
    <property type="match status" value="1"/>
</dbReference>
<evidence type="ECO:0000313" key="4">
    <source>
        <dbReference type="EMBL" id="SMF12527.1"/>
    </source>
</evidence>
<dbReference type="InterPro" id="IPR014781">
    <property type="entry name" value="Anthrax_toxin_lethal/edema_N/C"/>
</dbReference>
<evidence type="ECO:0000313" key="5">
    <source>
        <dbReference type="Proteomes" id="UP000192907"/>
    </source>
</evidence>
<protein>
    <recommendedName>
        <fullName evidence="3">ATLF-like domain-containing protein</fullName>
    </recommendedName>
</protein>
<comment type="subcellular location">
    <subcellularLocation>
        <location evidence="1">Secreted</location>
    </subcellularLocation>
</comment>
<proteinExistence type="predicted"/>
<organism evidence="4 5">
    <name type="scientific">Pseudobacteriovorax antillogorgiicola</name>
    <dbReference type="NCBI Taxonomy" id="1513793"/>
    <lineage>
        <taxon>Bacteria</taxon>
        <taxon>Pseudomonadati</taxon>
        <taxon>Bdellovibrionota</taxon>
        <taxon>Oligoflexia</taxon>
        <taxon>Oligoflexales</taxon>
        <taxon>Pseudobacteriovoracaceae</taxon>
        <taxon>Pseudobacteriovorax</taxon>
    </lineage>
</organism>
<keyword evidence="5" id="KW-1185">Reference proteome</keyword>
<reference evidence="5" key="1">
    <citation type="submission" date="2017-04" db="EMBL/GenBank/DDBJ databases">
        <authorList>
            <person name="Varghese N."/>
            <person name="Submissions S."/>
        </authorList>
    </citation>
    <scope>NUCLEOTIDE SEQUENCE [LARGE SCALE GENOMIC DNA]</scope>
    <source>
        <strain evidence="5">RKEM611</strain>
    </source>
</reference>
<dbReference type="AlphaFoldDB" id="A0A1Y6BHV2"/>
<dbReference type="InterPro" id="IPR024079">
    <property type="entry name" value="MetalloPept_cat_dom_sf"/>
</dbReference>
<dbReference type="SUPFAM" id="SSF55486">
    <property type="entry name" value="Metalloproteases ('zincins'), catalytic domain"/>
    <property type="match status" value="1"/>
</dbReference>
<name>A0A1Y6BHV2_9BACT</name>
<dbReference type="STRING" id="1513793.SAMN06296036_105174"/>
<dbReference type="RefSeq" id="WP_132317359.1">
    <property type="nucleotide sequence ID" value="NZ_FWZT01000005.1"/>
</dbReference>
<feature type="domain" description="ATLF-like" evidence="3">
    <location>
        <begin position="42"/>
        <end position="230"/>
    </location>
</feature>
<dbReference type="EMBL" id="FWZT01000005">
    <property type="protein sequence ID" value="SMF12527.1"/>
    <property type="molecule type" value="Genomic_DNA"/>
</dbReference>
<gene>
    <name evidence="4" type="ORF">SAMN06296036_105174</name>
</gene>
<dbReference type="Pfam" id="PF07737">
    <property type="entry name" value="ATLF"/>
    <property type="match status" value="1"/>
</dbReference>
<dbReference type="OrthoDB" id="2615003at2"/>
<evidence type="ECO:0000256" key="1">
    <source>
        <dbReference type="ARBA" id="ARBA00004613"/>
    </source>
</evidence>